<dbReference type="SUPFAM" id="SSF143880">
    <property type="entry name" value="NE0471 N-terminal domain-like"/>
    <property type="match status" value="1"/>
</dbReference>
<gene>
    <name evidence="1" type="ORF">DET52_101101</name>
</gene>
<dbReference type="Proteomes" id="UP000294848">
    <property type="component" value="Unassembled WGS sequence"/>
</dbReference>
<dbReference type="InterPro" id="IPR018841">
    <property type="entry name" value="DUF2442"/>
</dbReference>
<reference evidence="1 2" key="1">
    <citation type="submission" date="2019-03" db="EMBL/GenBank/DDBJ databases">
        <title>Freshwater and sediment microbial communities from various areas in North America, analyzing microbe dynamics in response to fracking.</title>
        <authorList>
            <person name="Lamendella R."/>
        </authorList>
    </citation>
    <scope>NUCLEOTIDE SEQUENCE [LARGE SCALE GENOMIC DNA]</scope>
    <source>
        <strain evidence="1 2">114D</strain>
    </source>
</reference>
<evidence type="ECO:0000313" key="1">
    <source>
        <dbReference type="EMBL" id="TDO04753.1"/>
    </source>
</evidence>
<name>A0A4R6H8L1_9BACT</name>
<dbReference type="Gene3D" id="3.30.2020.10">
    <property type="entry name" value="NE0471-like N-terminal domain"/>
    <property type="match status" value="1"/>
</dbReference>
<dbReference type="InterPro" id="IPR036782">
    <property type="entry name" value="NE0471-like_N"/>
</dbReference>
<comment type="caution">
    <text evidence="1">The sequence shown here is derived from an EMBL/GenBank/DDBJ whole genome shotgun (WGS) entry which is preliminary data.</text>
</comment>
<dbReference type="RefSeq" id="WP_208111631.1">
    <property type="nucleotide sequence ID" value="NZ_SNWI01000001.1"/>
</dbReference>
<proteinExistence type="predicted"/>
<evidence type="ECO:0000313" key="2">
    <source>
        <dbReference type="Proteomes" id="UP000294848"/>
    </source>
</evidence>
<protein>
    <submittedName>
        <fullName evidence="1">Uncharacterized protein DUF2442</fullName>
    </submittedName>
</protein>
<accession>A0A4R6H8L1</accession>
<sequence>MPKIEMKIVEDYQEYYAKIIKVVSAKYIGDFAVRISFTDGSERLVDFKSFIMNASHPTVKKYQDESLFKGFQILNGNLNWNNYELIFPIEDLYDGNIGS</sequence>
<organism evidence="1 2">
    <name type="scientific">Sunxiuqinia elliptica</name>
    <dbReference type="NCBI Taxonomy" id="655355"/>
    <lineage>
        <taxon>Bacteria</taxon>
        <taxon>Pseudomonadati</taxon>
        <taxon>Bacteroidota</taxon>
        <taxon>Bacteroidia</taxon>
        <taxon>Marinilabiliales</taxon>
        <taxon>Prolixibacteraceae</taxon>
        <taxon>Sunxiuqinia</taxon>
    </lineage>
</organism>
<dbReference type="Pfam" id="PF10387">
    <property type="entry name" value="DUF2442"/>
    <property type="match status" value="1"/>
</dbReference>
<dbReference type="AlphaFoldDB" id="A0A4R6H8L1"/>
<dbReference type="EMBL" id="SNWI01000001">
    <property type="protein sequence ID" value="TDO04753.1"/>
    <property type="molecule type" value="Genomic_DNA"/>
</dbReference>